<evidence type="ECO:0000313" key="3">
    <source>
        <dbReference type="Proteomes" id="UP001174136"/>
    </source>
</evidence>
<dbReference type="InterPro" id="IPR036397">
    <property type="entry name" value="RNaseH_sf"/>
</dbReference>
<name>A0AA47P1C7_MERPO</name>
<protein>
    <recommendedName>
        <fullName evidence="1">Integrase catalytic domain-containing protein</fullName>
    </recommendedName>
</protein>
<dbReference type="Gene3D" id="3.30.420.10">
    <property type="entry name" value="Ribonuclease H-like superfamily/Ribonuclease H"/>
    <property type="match status" value="1"/>
</dbReference>
<sequence length="572" mass="64278">MDNNKPFTRRVVLSTVNSLYDPLGFLAPVTIQGRLFLRDLTKQAEDWDSPLPGNREAEWTRWRDSLRDLQELQIPCTYKSFSPSSTLLKELCVFADTSTTAIAAVAYLKATTEEGQTEVGFVFGKAKLAPQPDLSIPRLELCAAVLAVEIAELIVEEMDLEVDRITYYSDSKVVLGYIHNQARRLFINIVQRIRQSISPDQWRHVPSNHNPADHGSRSIPAALLSSTTWLSGPAFLRNPSPHPLKPQETFNLVNPASDSDLRPEIAVNLTVVSRHLTDPTRFERFSKWTSLTTTVARLIHIARSFALPAQKGSCRGWHICPRGPSEEEMDRARIFVMKSVQHELYAEELKSITSEQSLPPRSSLSKLQPFINSNGLLRVGGRIAQSKLATEETNPIIIPGRHHLANLLVRHHHHSKRWAVMFSCMCTRAVHIEVIEAMSASSCINALRRFFAIRGPAKQIRLDQGTNFIGACRELNMDKPSSSSETVEKYLQEHDCTWVFNPPHSSHMGGAWERMIDVARRILDCMLLQCGSSRLTHKVLATLMAEITAVMNARPFVPRGECSGPYSSLFLC</sequence>
<dbReference type="InterPro" id="IPR001584">
    <property type="entry name" value="Integrase_cat-core"/>
</dbReference>
<dbReference type="AlphaFoldDB" id="A0AA47P1C7"/>
<dbReference type="PANTHER" id="PTHR47331:SF6">
    <property type="entry name" value="DOUBLECORTIN DOMAIN-CONTAINING PROTEIN"/>
    <property type="match status" value="1"/>
</dbReference>
<evidence type="ECO:0000259" key="1">
    <source>
        <dbReference type="PROSITE" id="PS50994"/>
    </source>
</evidence>
<keyword evidence="3" id="KW-1185">Reference proteome</keyword>
<dbReference type="GO" id="GO:0015074">
    <property type="term" value="P:DNA integration"/>
    <property type="evidence" value="ECO:0007669"/>
    <property type="project" value="InterPro"/>
</dbReference>
<gene>
    <name evidence="2" type="ORF">N1851_018479</name>
</gene>
<feature type="domain" description="Integrase catalytic" evidence="1">
    <location>
        <begin position="391"/>
        <end position="572"/>
    </location>
</feature>
<dbReference type="Proteomes" id="UP001174136">
    <property type="component" value="Unassembled WGS sequence"/>
</dbReference>
<dbReference type="Pfam" id="PF05380">
    <property type="entry name" value="Peptidase_A17"/>
    <property type="match status" value="1"/>
</dbReference>
<accession>A0AA47P1C7</accession>
<evidence type="ECO:0000313" key="2">
    <source>
        <dbReference type="EMBL" id="KAK0143407.1"/>
    </source>
</evidence>
<dbReference type="GO" id="GO:0003676">
    <property type="term" value="F:nucleic acid binding"/>
    <property type="evidence" value="ECO:0007669"/>
    <property type="project" value="InterPro"/>
</dbReference>
<dbReference type="InterPro" id="IPR012337">
    <property type="entry name" value="RNaseH-like_sf"/>
</dbReference>
<comment type="caution">
    <text evidence="2">The sequence shown here is derived from an EMBL/GenBank/DDBJ whole genome shotgun (WGS) entry which is preliminary data.</text>
</comment>
<dbReference type="PANTHER" id="PTHR47331">
    <property type="entry name" value="PHD-TYPE DOMAIN-CONTAINING PROTEIN"/>
    <property type="match status" value="1"/>
</dbReference>
<organism evidence="2 3">
    <name type="scientific">Merluccius polli</name>
    <name type="common">Benguela hake</name>
    <name type="synonym">Merluccius cadenati</name>
    <dbReference type="NCBI Taxonomy" id="89951"/>
    <lineage>
        <taxon>Eukaryota</taxon>
        <taxon>Metazoa</taxon>
        <taxon>Chordata</taxon>
        <taxon>Craniata</taxon>
        <taxon>Vertebrata</taxon>
        <taxon>Euteleostomi</taxon>
        <taxon>Actinopterygii</taxon>
        <taxon>Neopterygii</taxon>
        <taxon>Teleostei</taxon>
        <taxon>Neoteleostei</taxon>
        <taxon>Acanthomorphata</taxon>
        <taxon>Zeiogadaria</taxon>
        <taxon>Gadariae</taxon>
        <taxon>Gadiformes</taxon>
        <taxon>Gadoidei</taxon>
        <taxon>Merlucciidae</taxon>
        <taxon>Merluccius</taxon>
    </lineage>
</organism>
<dbReference type="PROSITE" id="PS50994">
    <property type="entry name" value="INTEGRASE"/>
    <property type="match status" value="1"/>
</dbReference>
<reference evidence="2" key="1">
    <citation type="journal article" date="2023" name="Front. Mar. Sci.">
        <title>A new Merluccius polli reference genome to investigate the effects of global change in West African waters.</title>
        <authorList>
            <person name="Mateo J.L."/>
            <person name="Blanco-Fernandez C."/>
            <person name="Garcia-Vazquez E."/>
            <person name="Machado-Schiaffino G."/>
        </authorList>
    </citation>
    <scope>NUCLEOTIDE SEQUENCE</scope>
    <source>
        <strain evidence="2">C29</strain>
        <tissue evidence="2">Fin</tissue>
    </source>
</reference>
<dbReference type="EMBL" id="JAOPHQ010003416">
    <property type="protein sequence ID" value="KAK0143407.1"/>
    <property type="molecule type" value="Genomic_DNA"/>
</dbReference>
<dbReference type="SUPFAM" id="SSF53098">
    <property type="entry name" value="Ribonuclease H-like"/>
    <property type="match status" value="1"/>
</dbReference>
<dbReference type="InterPro" id="IPR008042">
    <property type="entry name" value="Retrotrans_Pao"/>
</dbReference>
<proteinExistence type="predicted"/>